<protein>
    <submittedName>
        <fullName evidence="9">Carbohydrate ABC transporter permease</fullName>
    </submittedName>
</protein>
<proteinExistence type="inferred from homology"/>
<dbReference type="RefSeq" id="WP_344918978.1">
    <property type="nucleotide sequence ID" value="NZ_BAABAQ010000005.1"/>
</dbReference>
<evidence type="ECO:0000256" key="7">
    <source>
        <dbReference type="RuleBase" id="RU363032"/>
    </source>
</evidence>
<feature type="domain" description="ABC transmembrane type-1" evidence="8">
    <location>
        <begin position="69"/>
        <end position="260"/>
    </location>
</feature>
<name>A0ABP8AXN5_9ACTN</name>
<keyword evidence="10" id="KW-1185">Reference proteome</keyword>
<dbReference type="PROSITE" id="PS50928">
    <property type="entry name" value="ABC_TM1"/>
    <property type="match status" value="1"/>
</dbReference>
<dbReference type="PANTHER" id="PTHR43744">
    <property type="entry name" value="ABC TRANSPORTER PERMEASE PROTEIN MG189-RELATED-RELATED"/>
    <property type="match status" value="1"/>
</dbReference>
<keyword evidence="5 7" id="KW-1133">Transmembrane helix</keyword>
<dbReference type="Proteomes" id="UP001501251">
    <property type="component" value="Unassembled WGS sequence"/>
</dbReference>
<comment type="similarity">
    <text evidence="7">Belongs to the binding-protein-dependent transport system permease family.</text>
</comment>
<keyword evidence="4 7" id="KW-0812">Transmembrane</keyword>
<dbReference type="SUPFAM" id="SSF161098">
    <property type="entry name" value="MetI-like"/>
    <property type="match status" value="1"/>
</dbReference>
<comment type="caution">
    <text evidence="9">The sequence shown here is derived from an EMBL/GenBank/DDBJ whole genome shotgun (WGS) entry which is preliminary data.</text>
</comment>
<sequence length="274" mass="30292">MIGSRVVRTIARTALVAYALISLYPFLWMLSGAFKTREEILRSGSLIPENPTFDTLLSTWSRLHFFEYFLNSLQVTALTVAGVLVVYSLASYAFAVLDFPGRKVLFWFFVSLLFVPGITVLLPVVILEKDLGILGSHLGLVLPFVNGTAPLTVLLLTNGFSSIPRELREAARADGAREFRIFWSVYLPLARPTLITVAVLTAVPTWNEYVLTRVSLNDPSLYTLPIGLETLLSSDVPHYNEVMAASLIIVIPVIALFLLLQRYFVNGLVGAVKG</sequence>
<feature type="transmembrane region" description="Helical" evidence="7">
    <location>
        <begin position="75"/>
        <end position="97"/>
    </location>
</feature>
<feature type="transmembrane region" description="Helical" evidence="7">
    <location>
        <begin position="12"/>
        <end position="34"/>
    </location>
</feature>
<evidence type="ECO:0000313" key="9">
    <source>
        <dbReference type="EMBL" id="GAA4192953.1"/>
    </source>
</evidence>
<evidence type="ECO:0000256" key="4">
    <source>
        <dbReference type="ARBA" id="ARBA00022692"/>
    </source>
</evidence>
<evidence type="ECO:0000256" key="6">
    <source>
        <dbReference type="ARBA" id="ARBA00023136"/>
    </source>
</evidence>
<dbReference type="InterPro" id="IPR035906">
    <property type="entry name" value="MetI-like_sf"/>
</dbReference>
<evidence type="ECO:0000259" key="8">
    <source>
        <dbReference type="PROSITE" id="PS50928"/>
    </source>
</evidence>
<evidence type="ECO:0000256" key="3">
    <source>
        <dbReference type="ARBA" id="ARBA00022475"/>
    </source>
</evidence>
<feature type="transmembrane region" description="Helical" evidence="7">
    <location>
        <begin position="242"/>
        <end position="260"/>
    </location>
</feature>
<reference evidence="10" key="1">
    <citation type="journal article" date="2019" name="Int. J. Syst. Evol. Microbiol.">
        <title>The Global Catalogue of Microorganisms (GCM) 10K type strain sequencing project: providing services to taxonomists for standard genome sequencing and annotation.</title>
        <authorList>
            <consortium name="The Broad Institute Genomics Platform"/>
            <consortium name="The Broad Institute Genome Sequencing Center for Infectious Disease"/>
            <person name="Wu L."/>
            <person name="Ma J."/>
        </authorList>
    </citation>
    <scope>NUCLEOTIDE SEQUENCE [LARGE SCALE GENOMIC DNA]</scope>
    <source>
        <strain evidence="10">JCM 17388</strain>
    </source>
</reference>
<dbReference type="Pfam" id="PF00528">
    <property type="entry name" value="BPD_transp_1"/>
    <property type="match status" value="1"/>
</dbReference>
<dbReference type="PANTHER" id="PTHR43744:SF8">
    <property type="entry name" value="SN-GLYCEROL-3-PHOSPHATE TRANSPORT SYSTEM PERMEASE PROTEIN UGPE"/>
    <property type="match status" value="1"/>
</dbReference>
<dbReference type="CDD" id="cd06261">
    <property type="entry name" value="TM_PBP2"/>
    <property type="match status" value="1"/>
</dbReference>
<organism evidence="9 10">
    <name type="scientific">Streptosporangium oxazolinicum</name>
    <dbReference type="NCBI Taxonomy" id="909287"/>
    <lineage>
        <taxon>Bacteria</taxon>
        <taxon>Bacillati</taxon>
        <taxon>Actinomycetota</taxon>
        <taxon>Actinomycetes</taxon>
        <taxon>Streptosporangiales</taxon>
        <taxon>Streptosporangiaceae</taxon>
        <taxon>Streptosporangium</taxon>
    </lineage>
</organism>
<feature type="transmembrane region" description="Helical" evidence="7">
    <location>
        <begin position="104"/>
        <end position="126"/>
    </location>
</feature>
<evidence type="ECO:0000256" key="2">
    <source>
        <dbReference type="ARBA" id="ARBA00022448"/>
    </source>
</evidence>
<feature type="transmembrane region" description="Helical" evidence="7">
    <location>
        <begin position="181"/>
        <end position="203"/>
    </location>
</feature>
<dbReference type="InterPro" id="IPR000515">
    <property type="entry name" value="MetI-like"/>
</dbReference>
<keyword evidence="2 7" id="KW-0813">Transport</keyword>
<dbReference type="EMBL" id="BAABAQ010000005">
    <property type="protein sequence ID" value="GAA4192953.1"/>
    <property type="molecule type" value="Genomic_DNA"/>
</dbReference>
<keyword evidence="3" id="KW-1003">Cell membrane</keyword>
<evidence type="ECO:0000256" key="5">
    <source>
        <dbReference type="ARBA" id="ARBA00022989"/>
    </source>
</evidence>
<evidence type="ECO:0000256" key="1">
    <source>
        <dbReference type="ARBA" id="ARBA00004651"/>
    </source>
</evidence>
<evidence type="ECO:0000313" key="10">
    <source>
        <dbReference type="Proteomes" id="UP001501251"/>
    </source>
</evidence>
<dbReference type="Gene3D" id="1.10.3720.10">
    <property type="entry name" value="MetI-like"/>
    <property type="match status" value="1"/>
</dbReference>
<feature type="transmembrane region" description="Helical" evidence="7">
    <location>
        <begin position="138"/>
        <end position="160"/>
    </location>
</feature>
<gene>
    <name evidence="9" type="ORF">GCM10022252_35190</name>
</gene>
<accession>A0ABP8AXN5</accession>
<comment type="subcellular location">
    <subcellularLocation>
        <location evidence="1 7">Cell membrane</location>
        <topology evidence="1 7">Multi-pass membrane protein</topology>
    </subcellularLocation>
</comment>
<keyword evidence="6 7" id="KW-0472">Membrane</keyword>